<reference evidence="1" key="1">
    <citation type="journal article" date="2015" name="Nature">
        <title>Complex archaea that bridge the gap between prokaryotes and eukaryotes.</title>
        <authorList>
            <person name="Spang A."/>
            <person name="Saw J.H."/>
            <person name="Jorgensen S.L."/>
            <person name="Zaremba-Niedzwiedzka K."/>
            <person name="Martijn J."/>
            <person name="Lind A.E."/>
            <person name="van Eijk R."/>
            <person name="Schleper C."/>
            <person name="Guy L."/>
            <person name="Ettema T.J."/>
        </authorList>
    </citation>
    <scope>NUCLEOTIDE SEQUENCE</scope>
</reference>
<sequence>MTTSSGDIDEQVTFGQMMKNVPVVFAFLQSPVDDITGVAYVKSADNDVVNIGVEASTHANEEVAVAYLVFDYEYRQEGTAEA</sequence>
<comment type="caution">
    <text evidence="1">The sequence shown here is derived from an EMBL/GenBank/DDBJ whole genome shotgun (WGS) entry which is preliminary data.</text>
</comment>
<evidence type="ECO:0000313" key="1">
    <source>
        <dbReference type="EMBL" id="KKL24185.1"/>
    </source>
</evidence>
<accession>A0A0F9BQN1</accession>
<dbReference type="EMBL" id="LAZR01036689">
    <property type="protein sequence ID" value="KKL24185.1"/>
    <property type="molecule type" value="Genomic_DNA"/>
</dbReference>
<dbReference type="AlphaFoldDB" id="A0A0F9BQN1"/>
<organism evidence="1">
    <name type="scientific">marine sediment metagenome</name>
    <dbReference type="NCBI Taxonomy" id="412755"/>
    <lineage>
        <taxon>unclassified sequences</taxon>
        <taxon>metagenomes</taxon>
        <taxon>ecological metagenomes</taxon>
    </lineage>
</organism>
<gene>
    <name evidence="1" type="ORF">LCGC14_2417850</name>
</gene>
<protein>
    <submittedName>
        <fullName evidence="1">Uncharacterized protein</fullName>
    </submittedName>
</protein>
<name>A0A0F9BQN1_9ZZZZ</name>
<proteinExistence type="predicted"/>